<accession>A0A8K0VSM8</accession>
<dbReference type="EMBL" id="JAGMVJ010000023">
    <property type="protein sequence ID" value="KAH7072483.1"/>
    <property type="molecule type" value="Genomic_DNA"/>
</dbReference>
<proteinExistence type="predicted"/>
<dbReference type="Pfam" id="PF06985">
    <property type="entry name" value="HET"/>
    <property type="match status" value="1"/>
</dbReference>
<evidence type="ECO:0000259" key="1">
    <source>
        <dbReference type="Pfam" id="PF06985"/>
    </source>
</evidence>
<dbReference type="PANTHER" id="PTHR24148:SF73">
    <property type="entry name" value="HET DOMAIN PROTEIN (AFU_ORTHOLOGUE AFUA_8G01020)"/>
    <property type="match status" value="1"/>
</dbReference>
<name>A0A8K0VSM8_9PLEO</name>
<dbReference type="Proteomes" id="UP000813461">
    <property type="component" value="Unassembled WGS sequence"/>
</dbReference>
<gene>
    <name evidence="2" type="ORF">FB567DRAFT_454881</name>
</gene>
<protein>
    <submittedName>
        <fullName evidence="2">Heterokaryon incompatibility protein-domain-containing protein</fullName>
    </submittedName>
</protein>
<evidence type="ECO:0000313" key="3">
    <source>
        <dbReference type="Proteomes" id="UP000813461"/>
    </source>
</evidence>
<dbReference type="InterPro" id="IPR010730">
    <property type="entry name" value="HET"/>
</dbReference>
<dbReference type="OrthoDB" id="5386682at2759"/>
<dbReference type="PANTHER" id="PTHR24148">
    <property type="entry name" value="ANKYRIN REPEAT DOMAIN-CONTAINING PROTEIN 39 HOMOLOG-RELATED"/>
    <property type="match status" value="1"/>
</dbReference>
<organism evidence="2 3">
    <name type="scientific">Paraphoma chrysanthemicola</name>
    <dbReference type="NCBI Taxonomy" id="798071"/>
    <lineage>
        <taxon>Eukaryota</taxon>
        <taxon>Fungi</taxon>
        <taxon>Dikarya</taxon>
        <taxon>Ascomycota</taxon>
        <taxon>Pezizomycotina</taxon>
        <taxon>Dothideomycetes</taxon>
        <taxon>Pleosporomycetidae</taxon>
        <taxon>Pleosporales</taxon>
        <taxon>Pleosporineae</taxon>
        <taxon>Phaeosphaeriaceae</taxon>
        <taxon>Paraphoma</taxon>
    </lineage>
</organism>
<dbReference type="InterPro" id="IPR052895">
    <property type="entry name" value="HetReg/Transcr_Mod"/>
</dbReference>
<comment type="caution">
    <text evidence="2">The sequence shown here is derived from an EMBL/GenBank/DDBJ whole genome shotgun (WGS) entry which is preliminary data.</text>
</comment>
<evidence type="ECO:0000313" key="2">
    <source>
        <dbReference type="EMBL" id="KAH7072483.1"/>
    </source>
</evidence>
<dbReference type="AlphaFoldDB" id="A0A8K0VSM8"/>
<keyword evidence="3" id="KW-1185">Reference proteome</keyword>
<sequence length="475" mass="55089">MQKTAYQTLNDPSRDFRLLRVLPERRNGRIQIELAIIPAVKNENNYCPPYRCLSYTWGSPDELYEIYMNGFVHGVRHNLSEFLALAKESFPLQWFWIDALCIDQSNTMERNIQVPRMGTIYCTAQEVVVWLGNDPSLWPIVRYISFERREEDGQSELEESYASFWAHPYWNRTWITQELLVANSITVLASTYSFAWHDLSRILDLSFQLTHSIMQNAEHLAKKRFADYITQRPHKTTPDAYRTHSIWEILCLREQTDCAVPHDRIYAFLALAVGGSNFEVCYEEKLEDLFWKAGEHFGAWSNPTHIDVLRSALNLSHADLSADLVSRSNVMLTLPLSYCTWRSRRPWKSFPSSCLHCGQGSFEQHCPTAVICTMQRKRNETSTGYVTHVLVQRKRSRIPTNDYFVVLLPDEHASTYGEEVGALVHRSKGRWTSTKDLEVLRQQLESEGSRSLSKNWAVRVGGEYVLHCIYTTNAR</sequence>
<reference evidence="2" key="1">
    <citation type="journal article" date="2021" name="Nat. Commun.">
        <title>Genetic determinants of endophytism in the Arabidopsis root mycobiome.</title>
        <authorList>
            <person name="Mesny F."/>
            <person name="Miyauchi S."/>
            <person name="Thiergart T."/>
            <person name="Pickel B."/>
            <person name="Atanasova L."/>
            <person name="Karlsson M."/>
            <person name="Huettel B."/>
            <person name="Barry K.W."/>
            <person name="Haridas S."/>
            <person name="Chen C."/>
            <person name="Bauer D."/>
            <person name="Andreopoulos W."/>
            <person name="Pangilinan J."/>
            <person name="LaButti K."/>
            <person name="Riley R."/>
            <person name="Lipzen A."/>
            <person name="Clum A."/>
            <person name="Drula E."/>
            <person name="Henrissat B."/>
            <person name="Kohler A."/>
            <person name="Grigoriev I.V."/>
            <person name="Martin F.M."/>
            <person name="Hacquard S."/>
        </authorList>
    </citation>
    <scope>NUCLEOTIDE SEQUENCE</scope>
    <source>
        <strain evidence="2">MPI-SDFR-AT-0120</strain>
    </source>
</reference>
<feature type="domain" description="Heterokaryon incompatibility" evidence="1">
    <location>
        <begin position="50"/>
        <end position="178"/>
    </location>
</feature>